<evidence type="ECO:0000259" key="4">
    <source>
        <dbReference type="Pfam" id="PF03968"/>
    </source>
</evidence>
<gene>
    <name evidence="5" type="ORF">CRD36_17010</name>
</gene>
<feature type="signal peptide" evidence="3">
    <location>
        <begin position="1"/>
        <end position="38"/>
    </location>
</feature>
<sequence length="207" mass="22598">MTREKIVLNALKISWTSKATALLWGLALPLLGTAPVSAQVTTETTTQVAGNGPVDISRDVYISSNDWEANLKKNIAVYIGDVVVKQKDLTLYSDRMTVFFQGSEAADKTITRLDVSGGVKLTTKNETIESTWGIYDVEEKIVTLGGNVLLKAEEGETRSERLTYDLDSGVITMQGKPTKDGRVTGKFTLPEKKKDPSGGTEKQNDRP</sequence>
<dbReference type="EMBL" id="PDEM01000033">
    <property type="protein sequence ID" value="PHZ83271.1"/>
    <property type="molecule type" value="Genomic_DNA"/>
</dbReference>
<dbReference type="GO" id="GO:0030288">
    <property type="term" value="C:outer membrane-bounded periplasmic space"/>
    <property type="evidence" value="ECO:0007669"/>
    <property type="project" value="TreeGrafter"/>
</dbReference>
<reference evidence="5 6" key="1">
    <citation type="submission" date="2017-10" db="EMBL/GenBank/DDBJ databases">
        <title>Frigbacter circumglobatus gen. nov. sp. nov., isolated from sediment cultured in situ.</title>
        <authorList>
            <person name="Zhao Z."/>
        </authorList>
    </citation>
    <scope>NUCLEOTIDE SEQUENCE [LARGE SCALE GENOMIC DNA]</scope>
    <source>
        <strain evidence="5 6">ZYL</strain>
    </source>
</reference>
<dbReference type="OrthoDB" id="9811926at2"/>
<feature type="region of interest" description="Disordered" evidence="2">
    <location>
        <begin position="172"/>
        <end position="207"/>
    </location>
</feature>
<evidence type="ECO:0000313" key="5">
    <source>
        <dbReference type="EMBL" id="PHZ83271.1"/>
    </source>
</evidence>
<organism evidence="5 6">
    <name type="scientific">Paremcibacter congregatus</name>
    <dbReference type="NCBI Taxonomy" id="2043170"/>
    <lineage>
        <taxon>Bacteria</taxon>
        <taxon>Pseudomonadati</taxon>
        <taxon>Pseudomonadota</taxon>
        <taxon>Alphaproteobacteria</taxon>
        <taxon>Emcibacterales</taxon>
        <taxon>Emcibacteraceae</taxon>
        <taxon>Paremcibacter</taxon>
    </lineage>
</organism>
<dbReference type="PANTHER" id="PTHR36504:SF1">
    <property type="entry name" value="LIPOPOLYSACCHARIDE EXPORT SYSTEM PROTEIN LPTA"/>
    <property type="match status" value="1"/>
</dbReference>
<dbReference type="InterPro" id="IPR052037">
    <property type="entry name" value="LPS_export_LptA"/>
</dbReference>
<dbReference type="InParanoid" id="A0A2G4YLU1"/>
<proteinExistence type="predicted"/>
<name>A0A2G4YLU1_9PROT</name>
<comment type="caution">
    <text evidence="5">The sequence shown here is derived from an EMBL/GenBank/DDBJ whole genome shotgun (WGS) entry which is preliminary data.</text>
</comment>
<keyword evidence="1 3" id="KW-0732">Signal</keyword>
<protein>
    <recommendedName>
        <fullName evidence="4">Organic solvent tolerance-like N-terminal domain-containing protein</fullName>
    </recommendedName>
</protein>
<evidence type="ECO:0000313" key="6">
    <source>
        <dbReference type="Proteomes" id="UP000229730"/>
    </source>
</evidence>
<dbReference type="Proteomes" id="UP000229730">
    <property type="component" value="Unassembled WGS sequence"/>
</dbReference>
<dbReference type="Gene3D" id="2.60.450.10">
    <property type="entry name" value="Lipopolysaccharide (LPS) transport protein A like domain"/>
    <property type="match status" value="1"/>
</dbReference>
<dbReference type="AlphaFoldDB" id="A0A2G4YLU1"/>
<dbReference type="GO" id="GO:0009279">
    <property type="term" value="C:cell outer membrane"/>
    <property type="evidence" value="ECO:0007669"/>
    <property type="project" value="TreeGrafter"/>
</dbReference>
<feature type="chain" id="PRO_5013915489" description="Organic solvent tolerance-like N-terminal domain-containing protein" evidence="3">
    <location>
        <begin position="39"/>
        <end position="207"/>
    </location>
</feature>
<dbReference type="PANTHER" id="PTHR36504">
    <property type="entry name" value="LIPOPOLYSACCHARIDE EXPORT SYSTEM PROTEIN LPTA"/>
    <property type="match status" value="1"/>
</dbReference>
<accession>A0A2G4YLU1</accession>
<keyword evidence="6" id="KW-1185">Reference proteome</keyword>
<dbReference type="InterPro" id="IPR005653">
    <property type="entry name" value="OstA-like_N"/>
</dbReference>
<evidence type="ECO:0000256" key="1">
    <source>
        <dbReference type="ARBA" id="ARBA00022729"/>
    </source>
</evidence>
<dbReference type="GO" id="GO:0015920">
    <property type="term" value="P:lipopolysaccharide transport"/>
    <property type="evidence" value="ECO:0007669"/>
    <property type="project" value="TreeGrafter"/>
</dbReference>
<dbReference type="Pfam" id="PF03968">
    <property type="entry name" value="LptD_N"/>
    <property type="match status" value="1"/>
</dbReference>
<feature type="domain" description="Organic solvent tolerance-like N-terminal" evidence="4">
    <location>
        <begin position="61"/>
        <end position="169"/>
    </location>
</feature>
<dbReference type="GO" id="GO:0017089">
    <property type="term" value="F:glycolipid transfer activity"/>
    <property type="evidence" value="ECO:0007669"/>
    <property type="project" value="TreeGrafter"/>
</dbReference>
<feature type="compositionally biased region" description="Basic and acidic residues" evidence="2">
    <location>
        <begin position="177"/>
        <end position="207"/>
    </location>
</feature>
<evidence type="ECO:0000256" key="3">
    <source>
        <dbReference type="SAM" id="SignalP"/>
    </source>
</evidence>
<evidence type="ECO:0000256" key="2">
    <source>
        <dbReference type="SAM" id="MobiDB-lite"/>
    </source>
</evidence>